<dbReference type="GO" id="GO:0043005">
    <property type="term" value="C:neuron projection"/>
    <property type="evidence" value="ECO:0007669"/>
    <property type="project" value="UniProtKB-SubCell"/>
</dbReference>
<evidence type="ECO:0000256" key="2">
    <source>
        <dbReference type="ARBA" id="ARBA00007735"/>
    </source>
</evidence>
<evidence type="ECO:0000256" key="5">
    <source>
        <dbReference type="SAM" id="MobiDB-lite"/>
    </source>
</evidence>
<evidence type="ECO:0000256" key="3">
    <source>
        <dbReference type="ARBA" id="ARBA00022902"/>
    </source>
</evidence>
<comment type="subcellular location">
    <subcellularLocation>
        <location evidence="1">Cell projection</location>
        <location evidence="1">Neuron projection</location>
    </subcellularLocation>
</comment>
<comment type="similarity">
    <text evidence="2">Belongs to the DIP2 family.</text>
</comment>
<reference evidence="7" key="2">
    <citation type="submission" date="2025-09" db="UniProtKB">
        <authorList>
            <consortium name="Ensembl"/>
        </authorList>
    </citation>
    <scope>IDENTIFICATION</scope>
</reference>
<dbReference type="FunFam" id="3.30.300.30:FF:000003">
    <property type="entry name" value="DIP2 disco-interacting protein 2 homolog A"/>
    <property type="match status" value="1"/>
</dbReference>
<dbReference type="PANTHER" id="PTHR22754">
    <property type="entry name" value="DISCO-INTERACTING PROTEIN 2 DIP2 -RELATED"/>
    <property type="match status" value="1"/>
</dbReference>
<dbReference type="Gene3D" id="3.40.50.12780">
    <property type="entry name" value="N-terminal domain of ligase-like"/>
    <property type="match status" value="1"/>
</dbReference>
<feature type="compositionally biased region" description="Low complexity" evidence="5">
    <location>
        <begin position="45"/>
        <end position="65"/>
    </location>
</feature>
<feature type="compositionally biased region" description="Basic residues" evidence="5">
    <location>
        <begin position="66"/>
        <end position="78"/>
    </location>
</feature>
<feature type="compositionally biased region" description="Low complexity" evidence="5">
    <location>
        <begin position="157"/>
        <end position="189"/>
    </location>
</feature>
<dbReference type="FunFam" id="3.30.300.30:FF:000001">
    <property type="entry name" value="DIP2 disco-interacting protein 2 homolog C"/>
    <property type="match status" value="1"/>
</dbReference>
<reference evidence="7" key="1">
    <citation type="submission" date="2025-08" db="UniProtKB">
        <authorList>
            <consortium name="Ensembl"/>
        </authorList>
    </citation>
    <scope>IDENTIFICATION</scope>
</reference>
<dbReference type="SMART" id="SM01137">
    <property type="entry name" value="DMAP_binding"/>
    <property type="match status" value="1"/>
</dbReference>
<dbReference type="CDD" id="cd05905">
    <property type="entry name" value="Dip2"/>
    <property type="match status" value="1"/>
</dbReference>
<protein>
    <submittedName>
        <fullName evidence="7">Disco-interacting protein 2 homolog B-A-like</fullName>
    </submittedName>
</protein>
<dbReference type="InterPro" id="IPR010506">
    <property type="entry name" value="DMAP1-bd"/>
</dbReference>
<evidence type="ECO:0000313" key="7">
    <source>
        <dbReference type="Ensembl" id="ENSSGRP00000056958.1"/>
    </source>
</evidence>
<dbReference type="InterPro" id="IPR045851">
    <property type="entry name" value="AMP-bd_C_sf"/>
</dbReference>
<evidence type="ECO:0000256" key="4">
    <source>
        <dbReference type="ARBA" id="ARBA00023273"/>
    </source>
</evidence>
<name>A0A672P048_SINGR</name>
<dbReference type="Pfam" id="PF00501">
    <property type="entry name" value="AMP-binding"/>
    <property type="match status" value="1"/>
</dbReference>
<dbReference type="Pfam" id="PF23024">
    <property type="entry name" value="AMP-dom_DIP2-like"/>
    <property type="match status" value="1"/>
</dbReference>
<accession>A0A672P048</accession>
<keyword evidence="3" id="KW-0524">Neurogenesis</keyword>
<dbReference type="PROSITE" id="PS51912">
    <property type="entry name" value="DMAP1_BIND"/>
    <property type="match status" value="1"/>
</dbReference>
<feature type="compositionally biased region" description="Basic and acidic residues" evidence="5">
    <location>
        <begin position="79"/>
        <end position="91"/>
    </location>
</feature>
<feature type="compositionally biased region" description="Polar residues" evidence="5">
    <location>
        <begin position="146"/>
        <end position="156"/>
    </location>
</feature>
<dbReference type="FunFam" id="3.40.50.12780:FF:000002">
    <property type="entry name" value="Disco interacting protein 2 homolog B"/>
    <property type="match status" value="1"/>
</dbReference>
<evidence type="ECO:0000259" key="6">
    <source>
        <dbReference type="PROSITE" id="PS51912"/>
    </source>
</evidence>
<dbReference type="InterPro" id="IPR042099">
    <property type="entry name" value="ANL_N_sf"/>
</dbReference>
<feature type="domain" description="DMAP1-binding" evidence="6">
    <location>
        <begin position="7"/>
        <end position="118"/>
    </location>
</feature>
<dbReference type="Proteomes" id="UP000472262">
    <property type="component" value="Unassembled WGS sequence"/>
</dbReference>
<organism evidence="7 8">
    <name type="scientific">Sinocyclocheilus grahami</name>
    <name type="common">Dianchi golden-line fish</name>
    <name type="synonym">Barbus grahami</name>
    <dbReference type="NCBI Taxonomy" id="75366"/>
    <lineage>
        <taxon>Eukaryota</taxon>
        <taxon>Metazoa</taxon>
        <taxon>Chordata</taxon>
        <taxon>Craniata</taxon>
        <taxon>Vertebrata</taxon>
        <taxon>Euteleostomi</taxon>
        <taxon>Actinopterygii</taxon>
        <taxon>Neopterygii</taxon>
        <taxon>Teleostei</taxon>
        <taxon>Ostariophysi</taxon>
        <taxon>Cypriniformes</taxon>
        <taxon>Cyprinidae</taxon>
        <taxon>Cyprininae</taxon>
        <taxon>Sinocyclocheilus</taxon>
    </lineage>
</organism>
<dbReference type="PANTHER" id="PTHR22754:SF38">
    <property type="entry name" value="DISCO-INTERACTING PROTEIN 2 HOMOLOG B"/>
    <property type="match status" value="1"/>
</dbReference>
<evidence type="ECO:0000256" key="1">
    <source>
        <dbReference type="ARBA" id="ARBA00004487"/>
    </source>
</evidence>
<dbReference type="SUPFAM" id="SSF56801">
    <property type="entry name" value="Acetyl-CoA synthetase-like"/>
    <property type="match status" value="2"/>
</dbReference>
<feature type="compositionally biased region" description="Low complexity" evidence="5">
    <location>
        <begin position="211"/>
        <end position="223"/>
    </location>
</feature>
<feature type="region of interest" description="Disordered" evidence="5">
    <location>
        <begin position="29"/>
        <end position="233"/>
    </location>
</feature>
<proteinExistence type="inferred from homology"/>
<dbReference type="InterPro" id="IPR037337">
    <property type="entry name" value="Dip2-like_dom"/>
</dbReference>
<dbReference type="InterPro" id="IPR025110">
    <property type="entry name" value="AMP-bd_C"/>
</dbReference>
<dbReference type="InterPro" id="IPR000873">
    <property type="entry name" value="AMP-dep_synth/lig_dom"/>
</dbReference>
<evidence type="ECO:0000313" key="8">
    <source>
        <dbReference type="Proteomes" id="UP000472262"/>
    </source>
</evidence>
<dbReference type="Ensembl" id="ENSSGRT00000060800.1">
    <property type="protein sequence ID" value="ENSSGRP00000056958.1"/>
    <property type="gene ID" value="ENSSGRG00000025478.1"/>
</dbReference>
<dbReference type="GO" id="GO:0007399">
    <property type="term" value="P:nervous system development"/>
    <property type="evidence" value="ECO:0007669"/>
    <property type="project" value="UniProtKB-KW"/>
</dbReference>
<dbReference type="Pfam" id="PF06464">
    <property type="entry name" value="DMAP_binding"/>
    <property type="match status" value="1"/>
</dbReference>
<keyword evidence="8" id="KW-1185">Reference proteome</keyword>
<gene>
    <name evidence="7" type="primary">LOC107582797</name>
</gene>
<dbReference type="Gene3D" id="3.30.300.30">
    <property type="match status" value="2"/>
</dbReference>
<keyword evidence="4" id="KW-0966">Cell projection</keyword>
<sequence length="1305" mass="142271">MAERGVDVSALPQEVREQLAELDLELSEGDITQKGYEKKRAKVLSPGPSSASAPEPGPSNSSSSSSRHRRTRRPHRSSGTRDERYRSDIHTEAVQAALAKHKEEKMALPMPTKRRSAYVQSPIDNCTPPDSSSSSDDEAVSSESAGPQQSPDTWINSSLHGSSTSSSASSTLSHGESRPTQAPQPQSQQVPPPPAPARGSRVDLPSNAVVRGMSRGQSRSSMMETADGVPVSSRVSTKIQQLLNTLKRPKRPPLSEFFMDDQEEIVEVPQADPNTPKPEGRQIIPVKGEPLGVVSNWPPALQAALARWGATQGKSPALTALDITGKPLYTLTYGKLWSRSVKLAYTLLNKLGTKNEQIIKPGDRVALVYPNSDPGMFWVAFYGCLLAEVIPVPIEVPLSRKDAGSSQVGFLLGSCGVGLALTSEICLKGLPKTPTGEILQFKGWPRLKWVVTDSKYLTKPSKDWQPHIPTANTDTAYIEYKASKEGTVMGVAVSKVAMLTHCQALTQACNYCEGETLVNVLDFKKDMGLWHGVLTSIMNRIHTISVPYAVMKACPQSWVQRVHIHKARVALAKCRDLHWAMMAHREQRDTSLASLRMLIVADGANPWSVSSCDAFLNVFQAHGLKSEVICPCATSPEAMTVAIRRPGVAGAPLPARAVLSMTGLSHGVIRVNTEDKNSALTVQDVGHVMPGALMCIVKPDGPPMLCKTDEIGEIVVNSRAGGTMYYGLSGVTKNTFEVIPVNASGTPIGEIPFVRSGLLGFVGPGSLIFVVGKNEGLLMVSGRRHNADDLVATALAVEPVKTVYRGRIAVFSVTVFYDERIVIVAEQRPDASEEDSFQWMSRVLQAIDSIHQVGLYCLALVPANTLPKTPLGGIHISDTKQLFLEGALHPCNILMCPHTCVTNMPKPRQKQPVGVGPASIMVGNLVAGKRIAQAAGRDLGLIEDQDLVRKVNSDLHLAVCTATCVQLHKRAEKIAAALMERSGINIGENVVLLYPPGKSHILCPVLVVFERLGQLKNYIGVKVKVTYPWFSPDDLPRKRPPTIYKPPNAEMIAYMDFSVSTTGMLTGVKVRDFSHHLNRFFLVILGSFGEPLTPGGVKFPSHHTSLFRPMSFVKIDVFQKCGIWVNSPHNATEYYTIYGEENLQADHFNTKLSFGDPQTLWARTGYLGFVKRTELTDSSGDRHDALFVVGSLDETLELRGLRYHPIDIETSVSRAHRSIGESAVFTWTNLLVVVAELCGSEQDALDLVPLVTNVVLEEHHLIVGVVVIVDPGVIPINSRGEKQRMHLRDSFLADQLDPIYVAYNM</sequence>